<dbReference type="AlphaFoldDB" id="A0A3R6YZT1"/>
<dbReference type="VEuPathDB" id="FungiDB:H310_09628"/>
<sequence length="125" mass="14072">MFKFGLKSLTDFHLVELVKSVIYSRRKLENFTALYDTDKSGCTYRFCATSLAMSAIVTMYDGIGNLLWEDARIFLFGRFLNIFPDEALCSYLPEEGVATLLDFLGDVLELDPSVTSLQAVLVHTP</sequence>
<gene>
    <name evidence="1" type="ORF">DYB32_008002</name>
</gene>
<dbReference type="EMBL" id="QUSY01001134">
    <property type="protein sequence ID" value="RHY25936.1"/>
    <property type="molecule type" value="Genomic_DNA"/>
</dbReference>
<accession>A0A3R6YZT1</accession>
<evidence type="ECO:0000313" key="2">
    <source>
        <dbReference type="Proteomes" id="UP000285060"/>
    </source>
</evidence>
<protein>
    <submittedName>
        <fullName evidence="1">Uncharacterized protein</fullName>
    </submittedName>
</protein>
<proteinExistence type="predicted"/>
<keyword evidence="2" id="KW-1185">Reference proteome</keyword>
<dbReference type="Proteomes" id="UP000285060">
    <property type="component" value="Unassembled WGS sequence"/>
</dbReference>
<comment type="caution">
    <text evidence="1">The sequence shown here is derived from an EMBL/GenBank/DDBJ whole genome shotgun (WGS) entry which is preliminary data.</text>
</comment>
<evidence type="ECO:0000313" key="1">
    <source>
        <dbReference type="EMBL" id="RHY25936.1"/>
    </source>
</evidence>
<name>A0A3R6YZT1_9STRA</name>
<organism evidence="1 2">
    <name type="scientific">Aphanomyces invadans</name>
    <dbReference type="NCBI Taxonomy" id="157072"/>
    <lineage>
        <taxon>Eukaryota</taxon>
        <taxon>Sar</taxon>
        <taxon>Stramenopiles</taxon>
        <taxon>Oomycota</taxon>
        <taxon>Saprolegniomycetes</taxon>
        <taxon>Saprolegniales</taxon>
        <taxon>Verrucalvaceae</taxon>
        <taxon>Aphanomyces</taxon>
    </lineage>
</organism>
<reference evidence="1 2" key="1">
    <citation type="submission" date="2018-08" db="EMBL/GenBank/DDBJ databases">
        <title>Aphanomyces genome sequencing and annotation.</title>
        <authorList>
            <person name="Minardi D."/>
            <person name="Oidtmann B."/>
            <person name="Van Der Giezen M."/>
            <person name="Studholme D.J."/>
        </authorList>
    </citation>
    <scope>NUCLEOTIDE SEQUENCE [LARGE SCALE GENOMIC DNA]</scope>
    <source>
        <strain evidence="1 2">NJM0002</strain>
    </source>
</reference>